<dbReference type="Gene3D" id="1.10.260.40">
    <property type="entry name" value="lambda repressor-like DNA-binding domains"/>
    <property type="match status" value="1"/>
</dbReference>
<evidence type="ECO:0000256" key="1">
    <source>
        <dbReference type="ARBA" id="ARBA00023125"/>
    </source>
</evidence>
<dbReference type="Proteomes" id="UP000062260">
    <property type="component" value="Chromosome"/>
</dbReference>
<dbReference type="AlphaFoldDB" id="A0A0X8FLD7"/>
<feature type="transmembrane region" description="Helical" evidence="2">
    <location>
        <begin position="120"/>
        <end position="137"/>
    </location>
</feature>
<reference evidence="5" key="2">
    <citation type="submission" date="2016-01" db="EMBL/GenBank/DDBJ databases">
        <title>Six Aerococcus type strain genome sequencing and assembly using PacBio and Illumina Hiseq.</title>
        <authorList>
            <person name="Carkaci D."/>
            <person name="Dargis R."/>
            <person name="Nielsen X.C."/>
            <person name="Skovgaard O."/>
            <person name="Fuursted K."/>
            <person name="Christensen J.J."/>
        </authorList>
    </citation>
    <scope>NUCLEOTIDE SEQUENCE [LARGE SCALE GENOMIC DNA]</scope>
    <source>
        <strain evidence="5">CCUG42038B</strain>
    </source>
</reference>
<name>A0A0X8FLD7_9LACT</name>
<keyword evidence="2" id="KW-0812">Transmembrane</keyword>
<dbReference type="STRING" id="128944.AWM75_05425"/>
<dbReference type="InterPro" id="IPR001387">
    <property type="entry name" value="Cro/C1-type_HTH"/>
</dbReference>
<dbReference type="PANTHER" id="PTHR46558:SF4">
    <property type="entry name" value="DNA-BIDING PHAGE PROTEIN"/>
    <property type="match status" value="1"/>
</dbReference>
<dbReference type="SUPFAM" id="SSF47413">
    <property type="entry name" value="lambda repressor-like DNA-binding domains"/>
    <property type="match status" value="1"/>
</dbReference>
<evidence type="ECO:0000256" key="2">
    <source>
        <dbReference type="SAM" id="Phobius"/>
    </source>
</evidence>
<evidence type="ECO:0000313" key="4">
    <source>
        <dbReference type="EMBL" id="AMB99468.1"/>
    </source>
</evidence>
<feature type="transmembrane region" description="Helical" evidence="2">
    <location>
        <begin position="85"/>
        <end position="105"/>
    </location>
</feature>
<accession>A0A0X8FLD7</accession>
<reference evidence="4 5" key="1">
    <citation type="journal article" date="2016" name="Genome Announc.">
        <title>Complete Genome Sequences of Aerococcus christensenii CCUG 28831T, Aerococcus sanguinicola CCUG 43001T, Aerococcus urinae CCUG 36881T, Aerococcus urinaeequi CCUG 28094T, Aerococcus urinaehominis CCUG 42038 BT, and Aerococcus viridans CCUG 4311T.</title>
        <authorList>
            <person name="Carkaci D."/>
            <person name="Dargis R."/>
            <person name="Nielsen X.C."/>
            <person name="Skovgaard O."/>
            <person name="Fuursted K."/>
            <person name="Christensen J.J."/>
        </authorList>
    </citation>
    <scope>NUCLEOTIDE SEQUENCE [LARGE SCALE GENOMIC DNA]</scope>
    <source>
        <strain evidence="4 5">CCUG42038B</strain>
    </source>
</reference>
<keyword evidence="2" id="KW-1133">Transmembrane helix</keyword>
<organism evidence="4 5">
    <name type="scientific">Aerococcus urinaehominis</name>
    <dbReference type="NCBI Taxonomy" id="128944"/>
    <lineage>
        <taxon>Bacteria</taxon>
        <taxon>Bacillati</taxon>
        <taxon>Bacillota</taxon>
        <taxon>Bacilli</taxon>
        <taxon>Lactobacillales</taxon>
        <taxon>Aerococcaceae</taxon>
        <taxon>Aerococcus</taxon>
    </lineage>
</organism>
<dbReference type="EMBL" id="CP014163">
    <property type="protein sequence ID" value="AMB99468.1"/>
    <property type="molecule type" value="Genomic_DNA"/>
</dbReference>
<evidence type="ECO:0000259" key="3">
    <source>
        <dbReference type="PROSITE" id="PS50943"/>
    </source>
</evidence>
<keyword evidence="2" id="KW-0472">Membrane</keyword>
<dbReference type="PROSITE" id="PS50943">
    <property type="entry name" value="HTH_CROC1"/>
    <property type="match status" value="1"/>
</dbReference>
<proteinExistence type="predicted"/>
<dbReference type="KEGG" id="auh:AWM75_05425"/>
<protein>
    <recommendedName>
        <fullName evidence="3">HTH cro/C1-type domain-containing protein</fullName>
    </recommendedName>
</protein>
<dbReference type="InterPro" id="IPR010982">
    <property type="entry name" value="Lambda_DNA-bd_dom_sf"/>
</dbReference>
<keyword evidence="1" id="KW-0238">DNA-binding</keyword>
<sequence length="144" mass="17073">MIKIYFATNLKKLRKEKGMTQEDLSKELSVSRSTISSWERGNSYPDLNMLITISIFFDIYLDHLLKEDKEMVKAFQDKIKKGTIIDYWPVNLFLFLTTFFLVSYFANKFFGLPFNPIDELITGGFFWLFCKILFTVYKKKNGER</sequence>
<dbReference type="CDD" id="cd00093">
    <property type="entry name" value="HTH_XRE"/>
    <property type="match status" value="1"/>
</dbReference>
<dbReference type="SMART" id="SM00530">
    <property type="entry name" value="HTH_XRE"/>
    <property type="match status" value="1"/>
</dbReference>
<evidence type="ECO:0000313" key="5">
    <source>
        <dbReference type="Proteomes" id="UP000062260"/>
    </source>
</evidence>
<gene>
    <name evidence="4" type="ORF">AWM75_05425</name>
</gene>
<dbReference type="PANTHER" id="PTHR46558">
    <property type="entry name" value="TRACRIPTIONAL REGULATORY PROTEIN-RELATED-RELATED"/>
    <property type="match status" value="1"/>
</dbReference>
<feature type="domain" description="HTH cro/C1-type" evidence="3">
    <location>
        <begin position="10"/>
        <end position="64"/>
    </location>
</feature>
<dbReference type="GO" id="GO:0003677">
    <property type="term" value="F:DNA binding"/>
    <property type="evidence" value="ECO:0007669"/>
    <property type="project" value="UniProtKB-KW"/>
</dbReference>
<keyword evidence="5" id="KW-1185">Reference proteome</keyword>
<dbReference type="Pfam" id="PF01381">
    <property type="entry name" value="HTH_3"/>
    <property type="match status" value="1"/>
</dbReference>